<gene>
    <name evidence="1" type="ORF">QUF85_25225</name>
</gene>
<dbReference type="Proteomes" id="UP001238973">
    <property type="component" value="Unassembled WGS sequence"/>
</dbReference>
<protein>
    <submittedName>
        <fullName evidence="1">Uncharacterized protein</fullName>
    </submittedName>
</protein>
<evidence type="ECO:0000313" key="1">
    <source>
        <dbReference type="EMBL" id="MDM5286586.1"/>
    </source>
</evidence>
<organism evidence="1 2">
    <name type="scientific">Peribacillus frigoritolerans</name>
    <dbReference type="NCBI Taxonomy" id="450367"/>
    <lineage>
        <taxon>Bacteria</taxon>
        <taxon>Bacillati</taxon>
        <taxon>Bacillota</taxon>
        <taxon>Bacilli</taxon>
        <taxon>Bacillales</taxon>
        <taxon>Bacillaceae</taxon>
        <taxon>Peribacillus</taxon>
    </lineage>
</organism>
<name>A0AAJ1QS53_9BACI</name>
<evidence type="ECO:0000313" key="2">
    <source>
        <dbReference type="Proteomes" id="UP001238973"/>
    </source>
</evidence>
<accession>A0AAJ1QS53</accession>
<dbReference type="EMBL" id="JAUCFI010000003">
    <property type="protein sequence ID" value="MDM5286586.1"/>
    <property type="molecule type" value="Genomic_DNA"/>
</dbReference>
<dbReference type="AlphaFoldDB" id="A0AAJ1QS53"/>
<sequence>MNLGFCKKVFTGVLGFGIIVSGTGFNKAEASSPEKSEYSLVQATDLYSNKLNENSNSDDLVAVLKSVEESNQVESLSNNDKLDLLNTIVESVPEEVAQQYQKEKMNEINEALLDESNVNSEGPITIELSDGSSVDLSSTDEVDYSNSSSIQARGITSTERGLFIHGPKDYGSRLYTAWIKLKSLGVTVATLKLGNHYSVGDYGLKMRYCSVAGTKGTVWSNVDASCDVTDSKAEKIGYDMNAVGNYKLTGSVTNGYVSLTSSLKLTQLNKTSKYARVYSQYTYRD</sequence>
<dbReference type="RefSeq" id="WP_289351123.1">
    <property type="nucleotide sequence ID" value="NZ_JAUCFI010000003.1"/>
</dbReference>
<proteinExistence type="predicted"/>
<comment type="caution">
    <text evidence="1">The sequence shown here is derived from an EMBL/GenBank/DDBJ whole genome shotgun (WGS) entry which is preliminary data.</text>
</comment>
<reference evidence="1" key="1">
    <citation type="submission" date="2023-06" db="EMBL/GenBank/DDBJ databases">
        <title>Comparative genomics of Bacillaceae isolates and their secondary metabolite potential.</title>
        <authorList>
            <person name="Song L."/>
            <person name="Nielsen L.J."/>
            <person name="Mohite O."/>
            <person name="Xu X."/>
            <person name="Weber T."/>
            <person name="Kovacs A.T."/>
        </authorList>
    </citation>
    <scope>NUCLEOTIDE SEQUENCE</scope>
    <source>
        <strain evidence="1">G1S1</strain>
    </source>
</reference>